<dbReference type="PROSITE" id="PS00530">
    <property type="entry name" value="RNASE_T2_1"/>
    <property type="match status" value="1"/>
</dbReference>
<dbReference type="PANTHER" id="PTHR11240">
    <property type="entry name" value="RIBONUCLEASE T2"/>
    <property type="match status" value="1"/>
</dbReference>
<evidence type="ECO:0000256" key="12">
    <source>
        <dbReference type="SAM" id="Phobius"/>
    </source>
</evidence>
<accession>A0A498K0R0</accession>
<evidence type="ECO:0000256" key="8">
    <source>
        <dbReference type="ARBA" id="ARBA00023239"/>
    </source>
</evidence>
<dbReference type="InterPro" id="IPR036430">
    <property type="entry name" value="RNase_T2-like_sf"/>
</dbReference>
<proteinExistence type="inferred from homology"/>
<keyword evidence="12" id="KW-0472">Membrane</keyword>
<protein>
    <submittedName>
        <fullName evidence="13">Uncharacterized protein</fullName>
    </submittedName>
</protein>
<dbReference type="AlphaFoldDB" id="A0A498K0R0"/>
<evidence type="ECO:0000256" key="6">
    <source>
        <dbReference type="ARBA" id="ARBA00023157"/>
    </source>
</evidence>
<dbReference type="CDD" id="cd01061">
    <property type="entry name" value="RNase_T2_euk"/>
    <property type="match status" value="1"/>
</dbReference>
<evidence type="ECO:0000313" key="14">
    <source>
        <dbReference type="Proteomes" id="UP000290289"/>
    </source>
</evidence>
<evidence type="ECO:0000256" key="3">
    <source>
        <dbReference type="ARBA" id="ARBA00022729"/>
    </source>
</evidence>
<evidence type="ECO:0000256" key="9">
    <source>
        <dbReference type="ARBA" id="ARBA00025641"/>
    </source>
</evidence>
<dbReference type="GO" id="GO:0005576">
    <property type="term" value="C:extracellular region"/>
    <property type="evidence" value="ECO:0007669"/>
    <property type="project" value="TreeGrafter"/>
</dbReference>
<keyword evidence="6" id="KW-1015">Disulfide bond</keyword>
<evidence type="ECO:0000256" key="1">
    <source>
        <dbReference type="ARBA" id="ARBA00007469"/>
    </source>
</evidence>
<feature type="active site" evidence="10">
    <location>
        <position position="125"/>
    </location>
</feature>
<dbReference type="PROSITE" id="PS00531">
    <property type="entry name" value="RNASE_T2_2"/>
    <property type="match status" value="1"/>
</dbReference>
<evidence type="ECO:0000256" key="4">
    <source>
        <dbReference type="ARBA" id="ARBA00022759"/>
    </source>
</evidence>
<feature type="active site" evidence="10">
    <location>
        <position position="121"/>
    </location>
</feature>
<evidence type="ECO:0000256" key="10">
    <source>
        <dbReference type="PIRSR" id="PIRSR633697-1"/>
    </source>
</evidence>
<keyword evidence="12" id="KW-0812">Transmembrane</keyword>
<dbReference type="InterPro" id="IPR033130">
    <property type="entry name" value="RNase_T2_His_AS_2"/>
</dbReference>
<keyword evidence="12" id="KW-1133">Transmembrane helix</keyword>
<name>A0A498K0R0_MALDO</name>
<reference evidence="13 14" key="1">
    <citation type="submission" date="2018-10" db="EMBL/GenBank/DDBJ databases">
        <title>A high-quality apple genome assembly.</title>
        <authorList>
            <person name="Hu J."/>
        </authorList>
    </citation>
    <scope>NUCLEOTIDE SEQUENCE [LARGE SCALE GENOMIC DNA]</scope>
    <source>
        <strain evidence="14">cv. HFTH1</strain>
        <tissue evidence="13">Young leaf</tissue>
    </source>
</reference>
<keyword evidence="7" id="KW-0325">Glycoprotein</keyword>
<keyword evidence="2" id="KW-0540">Nuclease</keyword>
<sequence>MSSLLFHLYILLAILVLYNLYTLIAIFLLPVSSDFPTQTLGATPYEYLMFTQQWPKAVNKNSRLTKFTIHGLWPSNFSGKKLICTGTNFSKSKMPPELEEELNISWPDVERGRNWGFWEHEYNKHGTCSEDIFDQTKYFELANKMRKTLDIAQMLKKRKIVPVVAAIKKENQNKSPSIRCKERKGSAELLLVEVVVCYDHDGKEVIDCPDNRTCGSPNQSILYV</sequence>
<evidence type="ECO:0000256" key="2">
    <source>
        <dbReference type="ARBA" id="ARBA00022722"/>
    </source>
</evidence>
<dbReference type="EMBL" id="RDQH01000330">
    <property type="protein sequence ID" value="RXI01740.1"/>
    <property type="molecule type" value="Genomic_DNA"/>
</dbReference>
<comment type="similarity">
    <text evidence="1 11">Belongs to the RNase T2 family.</text>
</comment>
<evidence type="ECO:0000313" key="13">
    <source>
        <dbReference type="EMBL" id="RXI01740.1"/>
    </source>
</evidence>
<keyword evidence="8" id="KW-0456">Lyase</keyword>
<dbReference type="GO" id="GO:0003723">
    <property type="term" value="F:RNA binding"/>
    <property type="evidence" value="ECO:0007669"/>
    <property type="project" value="InterPro"/>
</dbReference>
<keyword evidence="5" id="KW-0378">Hydrolase</keyword>
<feature type="active site" evidence="10">
    <location>
        <position position="70"/>
    </location>
</feature>
<organism evidence="13 14">
    <name type="scientific">Malus domestica</name>
    <name type="common">Apple</name>
    <name type="synonym">Pyrus malus</name>
    <dbReference type="NCBI Taxonomy" id="3750"/>
    <lineage>
        <taxon>Eukaryota</taxon>
        <taxon>Viridiplantae</taxon>
        <taxon>Streptophyta</taxon>
        <taxon>Embryophyta</taxon>
        <taxon>Tracheophyta</taxon>
        <taxon>Spermatophyta</taxon>
        <taxon>Magnoliopsida</taxon>
        <taxon>eudicotyledons</taxon>
        <taxon>Gunneridae</taxon>
        <taxon>Pentapetalae</taxon>
        <taxon>rosids</taxon>
        <taxon>fabids</taxon>
        <taxon>Rosales</taxon>
        <taxon>Rosaceae</taxon>
        <taxon>Amygdaloideae</taxon>
        <taxon>Maleae</taxon>
        <taxon>Malus</taxon>
    </lineage>
</organism>
<dbReference type="InterPro" id="IPR001568">
    <property type="entry name" value="RNase_T2-like"/>
</dbReference>
<comment type="function">
    <text evidence="9">Self-incompatibility (SI) is the inherited ability of a flowering plant to prevent self-fertilization by discriminating between self and non-self pollen during pollination. In many species, self-incompatibility is controlled by the single, multiallelic locus S.</text>
</comment>
<dbReference type="STRING" id="3750.A0A498K0R0"/>
<keyword evidence="14" id="KW-1185">Reference proteome</keyword>
<dbReference type="GO" id="GO:0033897">
    <property type="term" value="F:ribonuclease T2 activity"/>
    <property type="evidence" value="ECO:0007669"/>
    <property type="project" value="InterPro"/>
</dbReference>
<dbReference type="GO" id="GO:0006401">
    <property type="term" value="P:RNA catabolic process"/>
    <property type="evidence" value="ECO:0007669"/>
    <property type="project" value="TreeGrafter"/>
</dbReference>
<feature type="transmembrane region" description="Helical" evidence="12">
    <location>
        <begin position="6"/>
        <end position="29"/>
    </location>
</feature>
<dbReference type="InterPro" id="IPR033697">
    <property type="entry name" value="Ribonuclease_T2_eukaryotic"/>
</dbReference>
<dbReference type="InterPro" id="IPR018188">
    <property type="entry name" value="RNase_T2_His_AS_1"/>
</dbReference>
<evidence type="ECO:0000256" key="7">
    <source>
        <dbReference type="ARBA" id="ARBA00023180"/>
    </source>
</evidence>
<gene>
    <name evidence="13" type="ORF">DVH24_015089</name>
</gene>
<dbReference type="GO" id="GO:0016787">
    <property type="term" value="F:hydrolase activity"/>
    <property type="evidence" value="ECO:0007669"/>
    <property type="project" value="UniProtKB-KW"/>
</dbReference>
<keyword evidence="3" id="KW-0732">Signal</keyword>
<dbReference type="Proteomes" id="UP000290289">
    <property type="component" value="Chromosome 4"/>
</dbReference>
<dbReference type="Pfam" id="PF00445">
    <property type="entry name" value="Ribonuclease_T2"/>
    <property type="match status" value="1"/>
</dbReference>
<evidence type="ECO:0000256" key="5">
    <source>
        <dbReference type="ARBA" id="ARBA00022801"/>
    </source>
</evidence>
<keyword evidence="4" id="KW-0255">Endonuclease</keyword>
<dbReference type="SUPFAM" id="SSF55895">
    <property type="entry name" value="Ribonuclease Rh-like"/>
    <property type="match status" value="1"/>
</dbReference>
<dbReference type="PANTHER" id="PTHR11240:SF75">
    <property type="entry name" value="RIBONUCLEASE 3"/>
    <property type="match status" value="1"/>
</dbReference>
<evidence type="ECO:0000256" key="11">
    <source>
        <dbReference type="RuleBase" id="RU004328"/>
    </source>
</evidence>
<comment type="caution">
    <text evidence="13">The sequence shown here is derived from an EMBL/GenBank/DDBJ whole genome shotgun (WGS) entry which is preliminary data.</text>
</comment>
<dbReference type="Gene3D" id="3.90.730.10">
    <property type="entry name" value="Ribonuclease T2-like"/>
    <property type="match status" value="1"/>
</dbReference>